<sequence>MARGAWRPRRKKASPPSVEGDAADGGPRDRGPPRRSRLSSSSTTARSPAARGTPAADGPVRLCSASTASPPTSPRSSAASSRDQRQVAMVARRDPRSEVRSTRSARVSMRASSSRCPTRNLIPIAPPPLPRRLLRCVRSLTQSSLVIRFRDAALLVKKCYRLLAVTIDRFLSLIEQ</sequence>
<dbReference type="EMBL" id="CM029054">
    <property type="protein sequence ID" value="KAG2543397.1"/>
    <property type="molecule type" value="Genomic_DNA"/>
</dbReference>
<comment type="caution">
    <text evidence="2">The sequence shown here is derived from an EMBL/GenBank/DDBJ whole genome shotgun (WGS) entry which is preliminary data.</text>
</comment>
<dbReference type="AlphaFoldDB" id="A0A8T0N2G7"/>
<evidence type="ECO:0000313" key="2">
    <source>
        <dbReference type="EMBL" id="KAG2543397.1"/>
    </source>
</evidence>
<name>A0A8T0N2G7_PANVG</name>
<dbReference type="Proteomes" id="UP000823388">
    <property type="component" value="Chromosome 9N"/>
</dbReference>
<feature type="region of interest" description="Disordered" evidence="1">
    <location>
        <begin position="1"/>
        <end position="121"/>
    </location>
</feature>
<proteinExistence type="predicted"/>
<feature type="compositionally biased region" description="Basic and acidic residues" evidence="1">
    <location>
        <begin position="91"/>
        <end position="101"/>
    </location>
</feature>
<feature type="compositionally biased region" description="Low complexity" evidence="1">
    <location>
        <begin position="102"/>
        <end position="121"/>
    </location>
</feature>
<reference evidence="2" key="1">
    <citation type="submission" date="2020-05" db="EMBL/GenBank/DDBJ databases">
        <title>WGS assembly of Panicum virgatum.</title>
        <authorList>
            <person name="Lovell J.T."/>
            <person name="Jenkins J."/>
            <person name="Shu S."/>
            <person name="Juenger T.E."/>
            <person name="Schmutz J."/>
        </authorList>
    </citation>
    <scope>NUCLEOTIDE SEQUENCE</scope>
    <source>
        <strain evidence="2">AP13</strain>
    </source>
</reference>
<keyword evidence="3" id="KW-1185">Reference proteome</keyword>
<gene>
    <name evidence="2" type="ORF">PVAP13_9NG743300</name>
</gene>
<feature type="compositionally biased region" description="Basic residues" evidence="1">
    <location>
        <begin position="1"/>
        <end position="13"/>
    </location>
</feature>
<accession>A0A8T0N2G7</accession>
<evidence type="ECO:0000256" key="1">
    <source>
        <dbReference type="SAM" id="MobiDB-lite"/>
    </source>
</evidence>
<organism evidence="2 3">
    <name type="scientific">Panicum virgatum</name>
    <name type="common">Blackwell switchgrass</name>
    <dbReference type="NCBI Taxonomy" id="38727"/>
    <lineage>
        <taxon>Eukaryota</taxon>
        <taxon>Viridiplantae</taxon>
        <taxon>Streptophyta</taxon>
        <taxon>Embryophyta</taxon>
        <taxon>Tracheophyta</taxon>
        <taxon>Spermatophyta</taxon>
        <taxon>Magnoliopsida</taxon>
        <taxon>Liliopsida</taxon>
        <taxon>Poales</taxon>
        <taxon>Poaceae</taxon>
        <taxon>PACMAD clade</taxon>
        <taxon>Panicoideae</taxon>
        <taxon>Panicodae</taxon>
        <taxon>Paniceae</taxon>
        <taxon>Panicinae</taxon>
        <taxon>Panicum</taxon>
        <taxon>Panicum sect. Hiantes</taxon>
    </lineage>
</organism>
<feature type="compositionally biased region" description="Low complexity" evidence="1">
    <location>
        <begin position="38"/>
        <end position="56"/>
    </location>
</feature>
<feature type="compositionally biased region" description="Low complexity" evidence="1">
    <location>
        <begin position="64"/>
        <end position="81"/>
    </location>
</feature>
<evidence type="ECO:0000313" key="3">
    <source>
        <dbReference type="Proteomes" id="UP000823388"/>
    </source>
</evidence>
<protein>
    <submittedName>
        <fullName evidence="2">Uncharacterized protein</fullName>
    </submittedName>
</protein>